<feature type="transmembrane region" description="Helical" evidence="5">
    <location>
        <begin position="81"/>
        <end position="106"/>
    </location>
</feature>
<dbReference type="AlphaFoldDB" id="A0AAV2GYA7"/>
<evidence type="ECO:0000256" key="5">
    <source>
        <dbReference type="SAM" id="Phobius"/>
    </source>
</evidence>
<evidence type="ECO:0000313" key="9">
    <source>
        <dbReference type="Proteomes" id="UP001497497"/>
    </source>
</evidence>
<comment type="caution">
    <text evidence="8">The sequence shown here is derived from an EMBL/GenBank/DDBJ whole genome shotgun (WGS) entry which is preliminary data.</text>
</comment>
<dbReference type="GO" id="GO:0016020">
    <property type="term" value="C:membrane"/>
    <property type="evidence" value="ECO:0007669"/>
    <property type="project" value="UniProtKB-SubCell"/>
</dbReference>
<evidence type="ECO:0000256" key="6">
    <source>
        <dbReference type="SAM" id="SignalP"/>
    </source>
</evidence>
<feature type="chain" id="PRO_5043438602" description="G-protein coupled receptors family 1 profile domain-containing protein" evidence="6">
    <location>
        <begin position="25"/>
        <end position="314"/>
    </location>
</feature>
<dbReference type="Pfam" id="PF10324">
    <property type="entry name" value="7TM_GPCR_Srw"/>
    <property type="match status" value="1"/>
</dbReference>
<feature type="transmembrane region" description="Helical" evidence="5">
    <location>
        <begin position="118"/>
        <end position="143"/>
    </location>
</feature>
<protein>
    <recommendedName>
        <fullName evidence="7">G-protein coupled receptors family 1 profile domain-containing protein</fullName>
    </recommendedName>
</protein>
<keyword evidence="6" id="KW-0732">Signal</keyword>
<proteinExistence type="predicted"/>
<dbReference type="PANTHER" id="PTHR46641">
    <property type="entry name" value="FMRFAMIDE RECEPTOR-RELATED"/>
    <property type="match status" value="1"/>
</dbReference>
<dbReference type="SUPFAM" id="SSF81321">
    <property type="entry name" value="Family A G protein-coupled receptor-like"/>
    <property type="match status" value="1"/>
</dbReference>
<comment type="subcellular location">
    <subcellularLocation>
        <location evidence="1">Membrane</location>
    </subcellularLocation>
</comment>
<organism evidence="8 9">
    <name type="scientific">Lymnaea stagnalis</name>
    <name type="common">Great pond snail</name>
    <name type="synonym">Helix stagnalis</name>
    <dbReference type="NCBI Taxonomy" id="6523"/>
    <lineage>
        <taxon>Eukaryota</taxon>
        <taxon>Metazoa</taxon>
        <taxon>Spiralia</taxon>
        <taxon>Lophotrochozoa</taxon>
        <taxon>Mollusca</taxon>
        <taxon>Gastropoda</taxon>
        <taxon>Heterobranchia</taxon>
        <taxon>Euthyneura</taxon>
        <taxon>Panpulmonata</taxon>
        <taxon>Hygrophila</taxon>
        <taxon>Lymnaeoidea</taxon>
        <taxon>Lymnaeidae</taxon>
        <taxon>Lymnaea</taxon>
    </lineage>
</organism>
<dbReference type="InterPro" id="IPR052954">
    <property type="entry name" value="GPCR-Ligand_Int"/>
</dbReference>
<evidence type="ECO:0000256" key="2">
    <source>
        <dbReference type="ARBA" id="ARBA00022692"/>
    </source>
</evidence>
<evidence type="ECO:0000256" key="4">
    <source>
        <dbReference type="ARBA" id="ARBA00023136"/>
    </source>
</evidence>
<keyword evidence="9" id="KW-1185">Reference proteome</keyword>
<name>A0AAV2GYA7_LYMST</name>
<feature type="signal peptide" evidence="6">
    <location>
        <begin position="1"/>
        <end position="24"/>
    </location>
</feature>
<gene>
    <name evidence="8" type="ORF">GSLYS_00000035001</name>
</gene>
<evidence type="ECO:0000256" key="1">
    <source>
        <dbReference type="ARBA" id="ARBA00004370"/>
    </source>
</evidence>
<reference evidence="8 9" key="1">
    <citation type="submission" date="2024-04" db="EMBL/GenBank/DDBJ databases">
        <authorList>
            <consortium name="Genoscope - CEA"/>
            <person name="William W."/>
        </authorList>
    </citation>
    <scope>NUCLEOTIDE SEQUENCE [LARGE SCALE GENOMIC DNA]</scope>
</reference>
<dbReference type="Gene3D" id="1.20.1070.10">
    <property type="entry name" value="Rhodopsin 7-helix transmembrane proteins"/>
    <property type="match status" value="1"/>
</dbReference>
<dbReference type="EMBL" id="CAXITT010000001">
    <property type="protein sequence ID" value="CAL1525858.1"/>
    <property type="molecule type" value="Genomic_DNA"/>
</dbReference>
<feature type="transmembrane region" description="Helical" evidence="5">
    <location>
        <begin position="236"/>
        <end position="264"/>
    </location>
</feature>
<dbReference type="GO" id="GO:0008528">
    <property type="term" value="F:G protein-coupled peptide receptor activity"/>
    <property type="evidence" value="ECO:0007669"/>
    <property type="project" value="InterPro"/>
</dbReference>
<dbReference type="Proteomes" id="UP001497497">
    <property type="component" value="Unassembled WGS sequence"/>
</dbReference>
<keyword evidence="3 5" id="KW-1133">Transmembrane helix</keyword>
<dbReference type="InterPro" id="IPR017452">
    <property type="entry name" value="GPCR_Rhodpsn_7TM"/>
</dbReference>
<dbReference type="InterPro" id="IPR019427">
    <property type="entry name" value="7TM_GPCR_serpentine_rcpt_Srw"/>
</dbReference>
<feature type="non-terminal residue" evidence="8">
    <location>
        <position position="1"/>
    </location>
</feature>
<keyword evidence="2 5" id="KW-0812">Transmembrane</keyword>
<dbReference type="PROSITE" id="PS50262">
    <property type="entry name" value="G_PROTEIN_RECEP_F1_2"/>
    <property type="match status" value="1"/>
</dbReference>
<evidence type="ECO:0000256" key="3">
    <source>
        <dbReference type="ARBA" id="ARBA00022989"/>
    </source>
</evidence>
<feature type="transmembrane region" description="Helical" evidence="5">
    <location>
        <begin position="172"/>
        <end position="195"/>
    </location>
</feature>
<sequence length="314" mass="35190">LFSLLGIVTNFINILVFVRQGVTSNSPTFAFFALSVSDVLGCITVLPEPICFYLEDHVQTENIFVRNCYELSFLPATYTHIILYKVASFVTVYMSVERAICVIFPLKVRRIIKVKNTVVIIVLICVITVISYMPYAANVFIVWEPDPNNNGTFKARNYQTTLGQIFTTSNNIFHSFFLSTAAMFIVTITTVVMVVRLKASMKWRKQATSSVATCGSSNGTNNSNTRPTGSVEAVKIVTAITVVYLVCLTCNHIPSMAVAAIPGMNVNGQNRLLNKALYTVRFSFDVFSSSVHMFIYVRMSSKYRKTFHSLLHKR</sequence>
<accession>A0AAV2GYA7</accession>
<dbReference type="PANTHER" id="PTHR46641:SF2">
    <property type="entry name" value="FMRFAMIDE RECEPTOR"/>
    <property type="match status" value="1"/>
</dbReference>
<feature type="domain" description="G-protein coupled receptors family 1 profile" evidence="7">
    <location>
        <begin position="9"/>
        <end position="296"/>
    </location>
</feature>
<evidence type="ECO:0000259" key="7">
    <source>
        <dbReference type="PROSITE" id="PS50262"/>
    </source>
</evidence>
<evidence type="ECO:0000313" key="8">
    <source>
        <dbReference type="EMBL" id="CAL1525858.1"/>
    </source>
</evidence>
<feature type="transmembrane region" description="Helical" evidence="5">
    <location>
        <begin position="276"/>
        <end position="297"/>
    </location>
</feature>
<keyword evidence="4 5" id="KW-0472">Membrane</keyword>